<dbReference type="InterPro" id="IPR022029">
    <property type="entry name" value="YoaR-like_PG-bd"/>
</dbReference>
<accession>A0A852X4D7</accession>
<dbReference type="Pfam" id="PF04294">
    <property type="entry name" value="VanW"/>
    <property type="match status" value="1"/>
</dbReference>
<keyword evidence="2" id="KW-0472">Membrane</keyword>
<dbReference type="InterPro" id="IPR007391">
    <property type="entry name" value="Vancomycin_resist_VanW"/>
</dbReference>
<evidence type="ECO:0000256" key="1">
    <source>
        <dbReference type="SAM" id="MobiDB-lite"/>
    </source>
</evidence>
<dbReference type="PANTHER" id="PTHR35788">
    <property type="entry name" value="EXPORTED PROTEIN-RELATED"/>
    <property type="match status" value="1"/>
</dbReference>
<dbReference type="AlphaFoldDB" id="A0A852X4D7"/>
<dbReference type="RefSeq" id="WP_246313708.1">
    <property type="nucleotide sequence ID" value="NZ_JACBZX010000001.1"/>
</dbReference>
<dbReference type="EMBL" id="JACBZX010000001">
    <property type="protein sequence ID" value="NYG37288.1"/>
    <property type="molecule type" value="Genomic_DNA"/>
</dbReference>
<feature type="transmembrane region" description="Helical" evidence="2">
    <location>
        <begin position="20"/>
        <end position="41"/>
    </location>
</feature>
<evidence type="ECO:0000256" key="2">
    <source>
        <dbReference type="SAM" id="Phobius"/>
    </source>
</evidence>
<dbReference type="Pfam" id="PF12229">
    <property type="entry name" value="PG_binding_4"/>
    <property type="match status" value="1"/>
</dbReference>
<keyword evidence="2" id="KW-1133">Transmembrane helix</keyword>
<sequence>MSSHEYAEPPARREPRGRGWIAGAFVLLVLAFLYFGAALFFGDKVPSGTTVGGVNVGGMTEDEAREAIERDLADDEARELTINGSEESFSVAPADAGLAYDYEGSIDGLTGFSANPVDLVRHVSGGTDHQVETTIDHETLRATVDEGAATLESEAVEGKVTLEGAEVEVKKSQEGLEVDRDALIASIEDGWPRSVEYRAPESAVEPTLAQDEIERFVEEDLTPLVSGPVTITTTDPTRSGSKDVEYEVSTEALAEAVSIKNADGTLSATISDKTIEEAVLAAGRSSDTLRAATDASVERTGTRRFEVIPAKNGLTLKTDSIAEPVKEAMTKEGSKRTAEVTSEAAKPELSTTQARRTVPKEVISTFSTTLTDDAERTENIDTAARTLDGTYVGPGESFSLNDVLGERTAAKGYNEAPVILNGRLRMDYGGGISQLSTTLFNAVFFSGAKIEEFHPHSFYISRYPEGREATISWPDVDNRFTNDTGAGILIEAEVSGGEVTVTFFGQKKWDIEAVKGDRRNVTQPDRIVDDSEGCVPQAASPGFDVTVTRIFKEGGSEEKRSSFTTTYIPEDEVICR</sequence>
<organism evidence="4 5">
    <name type="scientific">Janibacter alkaliphilus</name>
    <dbReference type="NCBI Taxonomy" id="1069963"/>
    <lineage>
        <taxon>Bacteria</taxon>
        <taxon>Bacillati</taxon>
        <taxon>Actinomycetota</taxon>
        <taxon>Actinomycetes</taxon>
        <taxon>Micrococcales</taxon>
        <taxon>Intrasporangiaceae</taxon>
        <taxon>Janibacter</taxon>
    </lineage>
</organism>
<dbReference type="PANTHER" id="PTHR35788:SF1">
    <property type="entry name" value="EXPORTED PROTEIN"/>
    <property type="match status" value="1"/>
</dbReference>
<feature type="compositionally biased region" description="Basic and acidic residues" evidence="1">
    <location>
        <begin position="328"/>
        <end position="338"/>
    </location>
</feature>
<keyword evidence="5" id="KW-1185">Reference proteome</keyword>
<proteinExistence type="predicted"/>
<protein>
    <submittedName>
        <fullName evidence="4">Vancomycin resistance protein YoaR</fullName>
    </submittedName>
</protein>
<name>A0A852X4D7_9MICO</name>
<gene>
    <name evidence="4" type="ORF">BJY28_001757</name>
</gene>
<dbReference type="Proteomes" id="UP000592181">
    <property type="component" value="Unassembled WGS sequence"/>
</dbReference>
<evidence type="ECO:0000313" key="4">
    <source>
        <dbReference type="EMBL" id="NYG37288.1"/>
    </source>
</evidence>
<feature type="region of interest" description="Disordered" evidence="1">
    <location>
        <begin position="328"/>
        <end position="356"/>
    </location>
</feature>
<comment type="caution">
    <text evidence="4">The sequence shown here is derived from an EMBL/GenBank/DDBJ whole genome shotgun (WGS) entry which is preliminary data.</text>
</comment>
<dbReference type="InterPro" id="IPR052913">
    <property type="entry name" value="Glycopeptide_resist_protein"/>
</dbReference>
<evidence type="ECO:0000313" key="5">
    <source>
        <dbReference type="Proteomes" id="UP000592181"/>
    </source>
</evidence>
<reference evidence="4 5" key="1">
    <citation type="submission" date="2020-07" db="EMBL/GenBank/DDBJ databases">
        <title>Sequencing the genomes of 1000 actinobacteria strains.</title>
        <authorList>
            <person name="Klenk H.-P."/>
        </authorList>
    </citation>
    <scope>NUCLEOTIDE SEQUENCE [LARGE SCALE GENOMIC DNA]</scope>
    <source>
        <strain evidence="4 5">DSM 24723</strain>
    </source>
</reference>
<evidence type="ECO:0000259" key="3">
    <source>
        <dbReference type="Pfam" id="PF12229"/>
    </source>
</evidence>
<keyword evidence="2" id="KW-0812">Transmembrane</keyword>
<feature type="domain" description="YoaR-like putative peptidoglycan binding" evidence="3">
    <location>
        <begin position="126"/>
        <end position="191"/>
    </location>
</feature>